<dbReference type="AlphaFoldDB" id="A0AAV4N594"/>
<evidence type="ECO:0000313" key="3">
    <source>
        <dbReference type="Proteomes" id="UP001054945"/>
    </source>
</evidence>
<feature type="signal peptide" evidence="1">
    <location>
        <begin position="1"/>
        <end position="18"/>
    </location>
</feature>
<evidence type="ECO:0000256" key="1">
    <source>
        <dbReference type="SAM" id="SignalP"/>
    </source>
</evidence>
<dbReference type="EMBL" id="BPLR01002992">
    <property type="protein sequence ID" value="GIX80002.1"/>
    <property type="molecule type" value="Genomic_DNA"/>
</dbReference>
<name>A0AAV4N594_CAEEX</name>
<accession>A0AAV4N594</accession>
<sequence>MSYLTLWLFTGLVNVSTSLRRYPVAPGVTLQPCVQLLACLQRSRLNVSKNRISCNISVVGCSASIYSLDPHREIGNSSQLPLAAVLHMIIT</sequence>
<proteinExistence type="predicted"/>
<evidence type="ECO:0008006" key="4">
    <source>
        <dbReference type="Google" id="ProtNLM"/>
    </source>
</evidence>
<keyword evidence="3" id="KW-1185">Reference proteome</keyword>
<organism evidence="2 3">
    <name type="scientific">Caerostris extrusa</name>
    <name type="common">Bark spider</name>
    <name type="synonym">Caerostris bankana</name>
    <dbReference type="NCBI Taxonomy" id="172846"/>
    <lineage>
        <taxon>Eukaryota</taxon>
        <taxon>Metazoa</taxon>
        <taxon>Ecdysozoa</taxon>
        <taxon>Arthropoda</taxon>
        <taxon>Chelicerata</taxon>
        <taxon>Arachnida</taxon>
        <taxon>Araneae</taxon>
        <taxon>Araneomorphae</taxon>
        <taxon>Entelegynae</taxon>
        <taxon>Araneoidea</taxon>
        <taxon>Araneidae</taxon>
        <taxon>Caerostris</taxon>
    </lineage>
</organism>
<keyword evidence="1" id="KW-0732">Signal</keyword>
<comment type="caution">
    <text evidence="2">The sequence shown here is derived from an EMBL/GenBank/DDBJ whole genome shotgun (WGS) entry which is preliminary data.</text>
</comment>
<evidence type="ECO:0000313" key="2">
    <source>
        <dbReference type="EMBL" id="GIX80002.1"/>
    </source>
</evidence>
<dbReference type="Proteomes" id="UP001054945">
    <property type="component" value="Unassembled WGS sequence"/>
</dbReference>
<protein>
    <recommendedName>
        <fullName evidence="4">Secreted protein</fullName>
    </recommendedName>
</protein>
<reference evidence="2 3" key="1">
    <citation type="submission" date="2021-06" db="EMBL/GenBank/DDBJ databases">
        <title>Caerostris extrusa draft genome.</title>
        <authorList>
            <person name="Kono N."/>
            <person name="Arakawa K."/>
        </authorList>
    </citation>
    <scope>NUCLEOTIDE SEQUENCE [LARGE SCALE GENOMIC DNA]</scope>
</reference>
<gene>
    <name evidence="2" type="ORF">CEXT_86581</name>
</gene>
<feature type="chain" id="PRO_5043595998" description="Secreted protein" evidence="1">
    <location>
        <begin position="19"/>
        <end position="91"/>
    </location>
</feature>